<feature type="region of interest" description="Disordered" evidence="1">
    <location>
        <begin position="1"/>
        <end position="22"/>
    </location>
</feature>
<evidence type="ECO:0000313" key="3">
    <source>
        <dbReference type="EMBL" id="RKP31992.1"/>
    </source>
</evidence>
<dbReference type="GO" id="GO:0005934">
    <property type="term" value="C:cellular bud tip"/>
    <property type="evidence" value="ECO:0007669"/>
    <property type="project" value="TreeGrafter"/>
</dbReference>
<dbReference type="Pfam" id="PF08101">
    <property type="entry name" value="Msb1-Mug8_dom"/>
    <property type="match status" value="1"/>
</dbReference>
<organism evidence="3 4">
    <name type="scientific">Metschnikowia bicuspidata</name>
    <dbReference type="NCBI Taxonomy" id="27322"/>
    <lineage>
        <taxon>Eukaryota</taxon>
        <taxon>Fungi</taxon>
        <taxon>Dikarya</taxon>
        <taxon>Ascomycota</taxon>
        <taxon>Saccharomycotina</taxon>
        <taxon>Pichiomycetes</taxon>
        <taxon>Metschnikowiaceae</taxon>
        <taxon>Metschnikowia</taxon>
    </lineage>
</organism>
<feature type="domain" description="Meiotically up-regulated protein Msb1/Mug8" evidence="2">
    <location>
        <begin position="25"/>
        <end position="426"/>
    </location>
</feature>
<dbReference type="InterPro" id="IPR012965">
    <property type="entry name" value="Msb1/Mug8_dom"/>
</dbReference>
<sequence length="449" mass="50757">MSNRIDLPETPPAQAREAPSIGKDQFSRKKLLGLLHLITADLKTRGTKTPHVFLPFRSRVDDAKLDQFLGRVFPGGVMIDLSNEAVTRSLLTEFDEFTLTCALKFLWCRLPNNEIIGWDEYQEFKRKEQEAGYPKDAFLAIMPKCLLSAAHASIVYDFLDLLIILAANSQYNHLNGEKITKMASIWAFSCTPKSNSGFYDATMIREVSFLDGLQAWKQRSNGLYHLLLSFLRAMLPDTKAETLNLPKTLQSLLIASTYPPPEDGNTVKSVITIPCVHVRSTRKSADPYELLSKIRHTLRFDKKDAFLSIENYTILKSILQKDSTSKIISSLTEESRRCLKRLTAKPGVSHHDIYSGWARLSLGINSNIPLFSEVTILSVTLRDYYIWTWLSSLASDQSTSMKALFGRSIVVEAGLCGFKKWMIITETTILPDEYVSMFKNNPPPENKTL</sequence>
<evidence type="ECO:0000256" key="1">
    <source>
        <dbReference type="SAM" id="MobiDB-lite"/>
    </source>
</evidence>
<accession>A0A4P9ZHQ3</accession>
<keyword evidence="4" id="KW-1185">Reference proteome</keyword>
<dbReference type="OrthoDB" id="3362494at2759"/>
<protein>
    <submittedName>
        <fullName evidence="3">DUF1708-domain-containing protein</fullName>
    </submittedName>
</protein>
<evidence type="ECO:0000259" key="2">
    <source>
        <dbReference type="Pfam" id="PF08101"/>
    </source>
</evidence>
<dbReference type="AlphaFoldDB" id="A0A4P9ZHQ3"/>
<dbReference type="InterPro" id="IPR037508">
    <property type="entry name" value="Msb1/Mug8"/>
</dbReference>
<dbReference type="EMBL" id="ML004435">
    <property type="protein sequence ID" value="RKP31992.1"/>
    <property type="molecule type" value="Genomic_DNA"/>
</dbReference>
<proteinExistence type="predicted"/>
<dbReference type="GO" id="GO:0005935">
    <property type="term" value="C:cellular bud neck"/>
    <property type="evidence" value="ECO:0007669"/>
    <property type="project" value="TreeGrafter"/>
</dbReference>
<dbReference type="PANTHER" id="PTHR28093">
    <property type="entry name" value="MORPHOGENESIS-RELATED PROTEIN MSB1"/>
    <property type="match status" value="1"/>
</dbReference>
<feature type="non-terminal residue" evidence="3">
    <location>
        <position position="449"/>
    </location>
</feature>
<evidence type="ECO:0000313" key="4">
    <source>
        <dbReference type="Proteomes" id="UP000268321"/>
    </source>
</evidence>
<reference evidence="4" key="1">
    <citation type="journal article" date="2018" name="Nat. Microbiol.">
        <title>Leveraging single-cell genomics to expand the fungal tree of life.</title>
        <authorList>
            <person name="Ahrendt S.R."/>
            <person name="Quandt C.A."/>
            <person name="Ciobanu D."/>
            <person name="Clum A."/>
            <person name="Salamov A."/>
            <person name="Andreopoulos B."/>
            <person name="Cheng J.F."/>
            <person name="Woyke T."/>
            <person name="Pelin A."/>
            <person name="Henrissat B."/>
            <person name="Reynolds N.K."/>
            <person name="Benny G.L."/>
            <person name="Smith M.E."/>
            <person name="James T.Y."/>
            <person name="Grigoriev I.V."/>
        </authorList>
    </citation>
    <scope>NUCLEOTIDE SEQUENCE [LARGE SCALE GENOMIC DNA]</scope>
    <source>
        <strain evidence="4">Baker2002</strain>
    </source>
</reference>
<gene>
    <name evidence="3" type="ORF">METBISCDRAFT_12933</name>
</gene>
<dbReference type="Proteomes" id="UP000268321">
    <property type="component" value="Unassembled WGS sequence"/>
</dbReference>
<dbReference type="PANTHER" id="PTHR28093:SF1">
    <property type="entry name" value="MORPHOGENESIS-RELATED PROTEIN MSB1"/>
    <property type="match status" value="1"/>
</dbReference>
<name>A0A4P9ZHQ3_9ASCO</name>